<organism evidence="2 3">
    <name type="scientific">Acyrthosiphon pisum</name>
    <name type="common">Pea aphid</name>
    <dbReference type="NCBI Taxonomy" id="7029"/>
    <lineage>
        <taxon>Eukaryota</taxon>
        <taxon>Metazoa</taxon>
        <taxon>Ecdysozoa</taxon>
        <taxon>Arthropoda</taxon>
        <taxon>Hexapoda</taxon>
        <taxon>Insecta</taxon>
        <taxon>Pterygota</taxon>
        <taxon>Neoptera</taxon>
        <taxon>Paraneoptera</taxon>
        <taxon>Hemiptera</taxon>
        <taxon>Sternorrhyncha</taxon>
        <taxon>Aphidomorpha</taxon>
        <taxon>Aphidoidea</taxon>
        <taxon>Aphididae</taxon>
        <taxon>Macrosiphini</taxon>
        <taxon>Acyrthosiphon</taxon>
    </lineage>
</organism>
<evidence type="ECO:0000313" key="2">
    <source>
        <dbReference type="EnsemblMetazoa" id="XP_016658710.1"/>
    </source>
</evidence>
<dbReference type="Proteomes" id="UP000007819">
    <property type="component" value="Chromosome X"/>
</dbReference>
<keyword evidence="1" id="KW-0812">Transmembrane</keyword>
<proteinExistence type="predicted"/>
<reference evidence="2" key="2">
    <citation type="submission" date="2022-06" db="UniProtKB">
        <authorList>
            <consortium name="EnsemblMetazoa"/>
        </authorList>
    </citation>
    <scope>IDENTIFICATION</scope>
</reference>
<keyword evidence="1" id="KW-0472">Membrane</keyword>
<dbReference type="KEGG" id="api:100575087"/>
<dbReference type="RefSeq" id="XP_016658710.1">
    <property type="nucleotide sequence ID" value="XM_016803221.1"/>
</dbReference>
<keyword evidence="1" id="KW-1133">Transmembrane helix</keyword>
<accession>A0A8R2H8D9</accession>
<sequence length="151" mass="16971">MVTQNSPFLENANITRTRGIHVYSVSSILTFYTANILFYGGPSTLRKLTIAAARLTSHSSSSTANATAHTSFAVRTQKLTVLCFTIFLLVLQGQIWRTKWTPKSRKRHPLGHHSVLVQEAFALPRPAADQRTRFSMKPLKQKEISKQTCLQ</sequence>
<keyword evidence="3" id="KW-1185">Reference proteome</keyword>
<name>A0A8R2H8D9_ACYPI</name>
<feature type="transmembrane region" description="Helical" evidence="1">
    <location>
        <begin position="20"/>
        <end position="39"/>
    </location>
</feature>
<dbReference type="GeneID" id="100575087"/>
<reference evidence="3" key="1">
    <citation type="submission" date="2010-06" db="EMBL/GenBank/DDBJ databases">
        <authorList>
            <person name="Jiang H."/>
            <person name="Abraham K."/>
            <person name="Ali S."/>
            <person name="Alsbrooks S.L."/>
            <person name="Anim B.N."/>
            <person name="Anosike U.S."/>
            <person name="Attaway T."/>
            <person name="Bandaranaike D.P."/>
            <person name="Battles P.K."/>
            <person name="Bell S.N."/>
            <person name="Bell A.V."/>
            <person name="Beltran B."/>
            <person name="Bickham C."/>
            <person name="Bustamante Y."/>
            <person name="Caleb T."/>
            <person name="Canada A."/>
            <person name="Cardenas V."/>
            <person name="Carter K."/>
            <person name="Chacko J."/>
            <person name="Chandrabose M.N."/>
            <person name="Chavez D."/>
            <person name="Chavez A."/>
            <person name="Chen L."/>
            <person name="Chu H.-S."/>
            <person name="Claassen K.J."/>
            <person name="Cockrell R."/>
            <person name="Collins M."/>
            <person name="Cooper J.A."/>
            <person name="Cree A."/>
            <person name="Curry S.M."/>
            <person name="Da Y."/>
            <person name="Dao M.D."/>
            <person name="Das B."/>
            <person name="Davila M.-L."/>
            <person name="Davy-Carroll L."/>
            <person name="Denson S."/>
            <person name="Dinh H."/>
            <person name="Ebong V.E."/>
            <person name="Edwards J.R."/>
            <person name="Egan A."/>
            <person name="El-Daye J."/>
            <person name="Escobedo L."/>
            <person name="Fernandez S."/>
            <person name="Fernando P.R."/>
            <person name="Flagg N."/>
            <person name="Forbes L.D."/>
            <person name="Fowler R.G."/>
            <person name="Fu Q."/>
            <person name="Gabisi R.A."/>
            <person name="Ganer J."/>
            <person name="Garbino Pronczuk A."/>
            <person name="Garcia R.M."/>
            <person name="Garner T."/>
            <person name="Garrett T.E."/>
            <person name="Gonzalez D.A."/>
            <person name="Hamid H."/>
            <person name="Hawkins E.S."/>
            <person name="Hirani K."/>
            <person name="Hogues M.E."/>
            <person name="Hollins B."/>
            <person name="Hsiao C.-H."/>
            <person name="Jabil R."/>
            <person name="James M.L."/>
            <person name="Jhangiani S.N."/>
            <person name="Johnson B."/>
            <person name="Johnson Q."/>
            <person name="Joshi V."/>
            <person name="Kalu J.B."/>
            <person name="Kam C."/>
            <person name="Kashfia A."/>
            <person name="Keebler J."/>
            <person name="Kisamo H."/>
            <person name="Kovar C.L."/>
            <person name="Lago L.A."/>
            <person name="Lai C.-Y."/>
            <person name="Laidlaw J."/>
            <person name="Lara F."/>
            <person name="Le T.-K."/>
            <person name="Lee S.L."/>
            <person name="Legall F.H."/>
            <person name="Lemon S.J."/>
            <person name="Lewis L.R."/>
            <person name="Li B."/>
            <person name="Liu Y."/>
            <person name="Liu Y.-S."/>
            <person name="Lopez J."/>
            <person name="Lozado R.J."/>
            <person name="Lu J."/>
            <person name="Madu R.C."/>
            <person name="Maheshwari M."/>
            <person name="Maheshwari R."/>
            <person name="Malloy K."/>
            <person name="Martinez E."/>
            <person name="Mathew T."/>
            <person name="Mercado I.C."/>
            <person name="Mercado C."/>
            <person name="Meyer B."/>
            <person name="Montgomery K."/>
            <person name="Morgan M.B."/>
            <person name="Munidasa M."/>
            <person name="Nazareth L.V."/>
            <person name="Nelson J."/>
            <person name="Ng B.M."/>
            <person name="Nguyen N.B."/>
            <person name="Nguyen P.Q."/>
            <person name="Nguyen T."/>
            <person name="Obregon M."/>
            <person name="Okwuonu G.O."/>
            <person name="Onwere C.G."/>
            <person name="Orozco G."/>
            <person name="Parra A."/>
            <person name="Patel S."/>
            <person name="Patil S."/>
            <person name="Perez A."/>
            <person name="Perez Y."/>
            <person name="Pham C."/>
            <person name="Primus E.L."/>
            <person name="Pu L.-L."/>
            <person name="Puazo M."/>
            <person name="Qin X."/>
            <person name="Quiroz J.B."/>
            <person name="Reese J."/>
            <person name="Richards S."/>
            <person name="Rives C.M."/>
            <person name="Robberts R."/>
            <person name="Ruiz S.J."/>
            <person name="Ruiz M.J."/>
            <person name="Santibanez J."/>
            <person name="Schneider B.W."/>
            <person name="Sisson I."/>
            <person name="Smith M."/>
            <person name="Sodergren E."/>
            <person name="Song X.-Z."/>
            <person name="Song B.B."/>
            <person name="Summersgill H."/>
            <person name="Thelus R."/>
            <person name="Thornton R.D."/>
            <person name="Trejos Z.Y."/>
            <person name="Usmani K."/>
            <person name="Vattathil S."/>
            <person name="Villasana D."/>
            <person name="Walker D.L."/>
            <person name="Wang S."/>
            <person name="Wang K."/>
            <person name="White C.S."/>
            <person name="Williams A.C."/>
            <person name="Williamson J."/>
            <person name="Wilson K."/>
            <person name="Woghiren I.O."/>
            <person name="Woodworth J.R."/>
            <person name="Worley K.C."/>
            <person name="Wright R.A."/>
            <person name="Wu W."/>
            <person name="Young L."/>
            <person name="Zhang L."/>
            <person name="Zhang J."/>
            <person name="Zhu Y."/>
            <person name="Muzny D.M."/>
            <person name="Weinstock G."/>
            <person name="Gibbs R.A."/>
        </authorList>
    </citation>
    <scope>NUCLEOTIDE SEQUENCE [LARGE SCALE GENOMIC DNA]</scope>
    <source>
        <strain evidence="3">LSR1</strain>
    </source>
</reference>
<dbReference type="AlphaFoldDB" id="A0A8R2H8D9"/>
<dbReference type="EnsemblMetazoa" id="XM_016803221.2">
    <property type="protein sequence ID" value="XP_016658710.1"/>
    <property type="gene ID" value="LOC100575087"/>
</dbReference>
<feature type="transmembrane region" description="Helical" evidence="1">
    <location>
        <begin position="79"/>
        <end position="96"/>
    </location>
</feature>
<evidence type="ECO:0000256" key="1">
    <source>
        <dbReference type="SAM" id="Phobius"/>
    </source>
</evidence>
<protein>
    <submittedName>
        <fullName evidence="2">Uncharacterized protein</fullName>
    </submittedName>
</protein>
<evidence type="ECO:0000313" key="3">
    <source>
        <dbReference type="Proteomes" id="UP000007819"/>
    </source>
</evidence>